<proteinExistence type="predicted"/>
<reference evidence="1 2" key="1">
    <citation type="journal article" date="2019" name="Genome Biol. Evol.">
        <title>Insights into the evolution of the New World diploid cottons (Gossypium, subgenus Houzingenia) based on genome sequencing.</title>
        <authorList>
            <person name="Grover C.E."/>
            <person name="Arick M.A. 2nd"/>
            <person name="Thrash A."/>
            <person name="Conover J.L."/>
            <person name="Sanders W.S."/>
            <person name="Peterson D.G."/>
            <person name="Frelichowski J.E."/>
            <person name="Scheffler J.A."/>
            <person name="Scheffler B.E."/>
            <person name="Wendel J.F."/>
        </authorList>
    </citation>
    <scope>NUCLEOTIDE SEQUENCE [LARGE SCALE GENOMIC DNA]</scope>
    <source>
        <strain evidence="1">185</strain>
        <tissue evidence="1">Leaf</tissue>
    </source>
</reference>
<keyword evidence="2" id="KW-1185">Reference proteome</keyword>
<evidence type="ECO:0000313" key="2">
    <source>
        <dbReference type="Proteomes" id="UP000593577"/>
    </source>
</evidence>
<evidence type="ECO:0000313" key="1">
    <source>
        <dbReference type="EMBL" id="MBA0693752.1"/>
    </source>
</evidence>
<dbReference type="EMBL" id="JABFAA010000010">
    <property type="protein sequence ID" value="MBA0693752.1"/>
    <property type="molecule type" value="Genomic_DNA"/>
</dbReference>
<comment type="caution">
    <text evidence="1">The sequence shown here is derived from an EMBL/GenBank/DDBJ whole genome shotgun (WGS) entry which is preliminary data.</text>
</comment>
<dbReference type="Proteomes" id="UP000593577">
    <property type="component" value="Unassembled WGS sequence"/>
</dbReference>
<dbReference type="AlphaFoldDB" id="A0A7J8Y2V8"/>
<protein>
    <submittedName>
        <fullName evidence="1">Uncharacterized protein</fullName>
    </submittedName>
</protein>
<sequence>MKFRPRVTTILRNLSCTLPGSLQVILISTSWSLLHLLLRKYTLTWLHSNSMRLSLQRQPVSPFQMMTMMHLN</sequence>
<name>A0A7J8Y2V8_GOSAI</name>
<feature type="non-terminal residue" evidence="1">
    <location>
        <position position="1"/>
    </location>
</feature>
<organism evidence="1 2">
    <name type="scientific">Gossypium aridum</name>
    <name type="common">American cotton</name>
    <name type="synonym">Erioxylum aridum</name>
    <dbReference type="NCBI Taxonomy" id="34290"/>
    <lineage>
        <taxon>Eukaryota</taxon>
        <taxon>Viridiplantae</taxon>
        <taxon>Streptophyta</taxon>
        <taxon>Embryophyta</taxon>
        <taxon>Tracheophyta</taxon>
        <taxon>Spermatophyta</taxon>
        <taxon>Magnoliopsida</taxon>
        <taxon>eudicotyledons</taxon>
        <taxon>Gunneridae</taxon>
        <taxon>Pentapetalae</taxon>
        <taxon>rosids</taxon>
        <taxon>malvids</taxon>
        <taxon>Malvales</taxon>
        <taxon>Malvaceae</taxon>
        <taxon>Malvoideae</taxon>
        <taxon>Gossypium</taxon>
    </lineage>
</organism>
<accession>A0A7J8Y2V8</accession>
<gene>
    <name evidence="1" type="ORF">Goari_004102</name>
</gene>